<evidence type="ECO:0000256" key="3">
    <source>
        <dbReference type="ARBA" id="ARBA00022729"/>
    </source>
</evidence>
<accession>A0A420VSS2</accession>
<evidence type="ECO:0000259" key="7">
    <source>
        <dbReference type="Pfam" id="PF14322"/>
    </source>
</evidence>
<sequence>MLKFKYILMGSIAFGSLFVSCEKQLFESPYAQLDPAEAFASADRIAKTAIGMYDALQNREFLGGRVLIYSDIRGIDCGVPSNFGNIPNFSLLRSDDLIVEDAFIGGYRTINEANLFLKNIAIYSGIASPEDEAKYKAEAKFIRALSYFYLINLWAQPYKFTADGSHLGVPLVLAVSDKPFDPSNRIPRNTVKEVYDQIIKDLEEAYPSLPEATNTRSISDVGRATKGAVDALLARVYLYKQDYTKALEFANKVISSSKYSLEVSPKDIFTKYTTPESIFSVAHNGSDNPNTNHALGQHYSPGLRGDIQASPDFVNLMTTNDLRRKDLIVDEDGAFWNGKFTTIGDWAPVMRYSEVLLTKAEALANLASGTSVSAEALTIVNQVRHRSDASTSIVASAKSELISKILQERRIELAFEGHGTFEFLRTGRDIPAHGTAKEQKWGATTVVLPFPQAEVQQNPNLVQNPGY</sequence>
<comment type="similarity">
    <text evidence="2">Belongs to the SusD family.</text>
</comment>
<dbReference type="GO" id="GO:0009279">
    <property type="term" value="C:cell outer membrane"/>
    <property type="evidence" value="ECO:0007669"/>
    <property type="project" value="UniProtKB-SubCell"/>
</dbReference>
<evidence type="ECO:0000256" key="2">
    <source>
        <dbReference type="ARBA" id="ARBA00006275"/>
    </source>
</evidence>
<evidence type="ECO:0000256" key="4">
    <source>
        <dbReference type="ARBA" id="ARBA00023136"/>
    </source>
</evidence>
<comment type="caution">
    <text evidence="8">The sequence shown here is derived from an EMBL/GenBank/DDBJ whole genome shotgun (WGS) entry which is preliminary data.</text>
</comment>
<dbReference type="Pfam" id="PF07980">
    <property type="entry name" value="SusD_RagB"/>
    <property type="match status" value="1"/>
</dbReference>
<dbReference type="SUPFAM" id="SSF48452">
    <property type="entry name" value="TPR-like"/>
    <property type="match status" value="1"/>
</dbReference>
<feature type="domain" description="SusD-like N-terminal" evidence="7">
    <location>
        <begin position="97"/>
        <end position="238"/>
    </location>
</feature>
<keyword evidence="4" id="KW-0472">Membrane</keyword>
<evidence type="ECO:0000313" key="9">
    <source>
        <dbReference type="Proteomes" id="UP000282423"/>
    </source>
</evidence>
<proteinExistence type="inferred from homology"/>
<dbReference type="CDD" id="cd08977">
    <property type="entry name" value="SusD"/>
    <property type="match status" value="1"/>
</dbReference>
<dbReference type="Pfam" id="PF14322">
    <property type="entry name" value="SusD-like_3"/>
    <property type="match status" value="1"/>
</dbReference>
<dbReference type="RefSeq" id="WP_121126319.1">
    <property type="nucleotide sequence ID" value="NZ_RBWS01000019.1"/>
</dbReference>
<dbReference type="AlphaFoldDB" id="A0A420VSS2"/>
<gene>
    <name evidence="8" type="ORF">D7322_21760</name>
</gene>
<keyword evidence="5" id="KW-0998">Cell outer membrane</keyword>
<comment type="subcellular location">
    <subcellularLocation>
        <location evidence="1">Cell outer membrane</location>
    </subcellularLocation>
</comment>
<evidence type="ECO:0000256" key="1">
    <source>
        <dbReference type="ARBA" id="ARBA00004442"/>
    </source>
</evidence>
<keyword evidence="3" id="KW-0732">Signal</keyword>
<feature type="domain" description="RagB/SusD" evidence="6">
    <location>
        <begin position="342"/>
        <end position="467"/>
    </location>
</feature>
<evidence type="ECO:0000259" key="6">
    <source>
        <dbReference type="Pfam" id="PF07980"/>
    </source>
</evidence>
<dbReference type="OrthoDB" id="9792139at2"/>
<dbReference type="EMBL" id="RBWS01000019">
    <property type="protein sequence ID" value="RKO69390.1"/>
    <property type="molecule type" value="Genomic_DNA"/>
</dbReference>
<organism evidence="8 9">
    <name type="scientific">Sphingobacterium puteale</name>
    <dbReference type="NCBI Taxonomy" id="2420510"/>
    <lineage>
        <taxon>Bacteria</taxon>
        <taxon>Pseudomonadati</taxon>
        <taxon>Bacteroidota</taxon>
        <taxon>Sphingobacteriia</taxon>
        <taxon>Sphingobacteriales</taxon>
        <taxon>Sphingobacteriaceae</taxon>
        <taxon>Sphingobacterium</taxon>
    </lineage>
</organism>
<dbReference type="PROSITE" id="PS51257">
    <property type="entry name" value="PROKAR_LIPOPROTEIN"/>
    <property type="match status" value="1"/>
</dbReference>
<evidence type="ECO:0000256" key="5">
    <source>
        <dbReference type="ARBA" id="ARBA00023237"/>
    </source>
</evidence>
<evidence type="ECO:0000313" key="8">
    <source>
        <dbReference type="EMBL" id="RKO69390.1"/>
    </source>
</evidence>
<dbReference type="InterPro" id="IPR011990">
    <property type="entry name" value="TPR-like_helical_dom_sf"/>
</dbReference>
<name>A0A420VSS2_9SPHI</name>
<dbReference type="Gene3D" id="1.25.40.390">
    <property type="match status" value="1"/>
</dbReference>
<dbReference type="InterPro" id="IPR033985">
    <property type="entry name" value="SusD-like_N"/>
</dbReference>
<protein>
    <submittedName>
        <fullName evidence="8">RagB/SusD family nutrient uptake outer membrane protein</fullName>
    </submittedName>
</protein>
<reference evidence="8 9" key="1">
    <citation type="submission" date="2018-10" db="EMBL/GenBank/DDBJ databases">
        <title>Sphingobacterium sp. M05W1-28.</title>
        <authorList>
            <person name="Cai H."/>
        </authorList>
    </citation>
    <scope>NUCLEOTIDE SEQUENCE [LARGE SCALE GENOMIC DNA]</scope>
    <source>
        <strain evidence="8 9">M05W1-28</strain>
    </source>
</reference>
<keyword evidence="9" id="KW-1185">Reference proteome</keyword>
<dbReference type="Proteomes" id="UP000282423">
    <property type="component" value="Unassembled WGS sequence"/>
</dbReference>
<dbReference type="InterPro" id="IPR012944">
    <property type="entry name" value="SusD_RagB_dom"/>
</dbReference>